<dbReference type="SUPFAM" id="SSF55676">
    <property type="entry name" value="CytB endotoxin-like"/>
    <property type="match status" value="1"/>
</dbReference>
<reference evidence="1 2" key="1">
    <citation type="journal article" date="2015" name="Sci. Rep.">
        <title>Chromosome-level genome map provides insights into diverse defense mechanisms in the medicinal fungus Ganoderma sinense.</title>
        <authorList>
            <person name="Zhu Y."/>
            <person name="Xu J."/>
            <person name="Sun C."/>
            <person name="Zhou S."/>
            <person name="Xu H."/>
            <person name="Nelson D.R."/>
            <person name="Qian J."/>
            <person name="Song J."/>
            <person name="Luo H."/>
            <person name="Xiang L."/>
            <person name="Li Y."/>
            <person name="Xu Z."/>
            <person name="Ji A."/>
            <person name="Wang L."/>
            <person name="Lu S."/>
            <person name="Hayward A."/>
            <person name="Sun W."/>
            <person name="Li X."/>
            <person name="Schwartz D.C."/>
            <person name="Wang Y."/>
            <person name="Chen S."/>
        </authorList>
    </citation>
    <scope>NUCLEOTIDE SEQUENCE [LARGE SCALE GENOMIC DNA]</scope>
    <source>
        <strain evidence="1 2">ZZ0214-1</strain>
    </source>
</reference>
<dbReference type="EMBL" id="AYKW01000034">
    <property type="protein sequence ID" value="PIL27509.1"/>
    <property type="molecule type" value="Genomic_DNA"/>
</dbReference>
<evidence type="ECO:0000313" key="2">
    <source>
        <dbReference type="Proteomes" id="UP000230002"/>
    </source>
</evidence>
<evidence type="ECO:0000313" key="1">
    <source>
        <dbReference type="EMBL" id="PIL27509.1"/>
    </source>
</evidence>
<gene>
    <name evidence="1" type="ORF">GSI_10660</name>
</gene>
<sequence length="233" mass="25209">MSIPNTKPPKFDLIVDLPESLLPTFHRVATFAAAHIAADKTPQVTATRAATASEQVTTTDNAAAKKPAAVHFIWTDFRNSITTRPGTDIAFDRVQSTTIHAEENTPAVLTAKVTEFVGDSFSAIPREKLAEHIGRAFADPFKDASKGVLTTMASHDQAKGLDKTGWEYRLICAYPNADLPDHFYSLVTTVKYTDEAQKKSGILGMGGSVKHSYSVDIIAMQVAVEKGFVGDVI</sequence>
<name>A0A2G8S162_9APHY</name>
<dbReference type="InterPro" id="IPR035918">
    <property type="entry name" value="CytB_endotoxin-like_sf"/>
</dbReference>
<dbReference type="AlphaFoldDB" id="A0A2G8S162"/>
<dbReference type="Gene3D" id="3.40.198.10">
    <property type="entry name" value="Delta-endotoxin CytB-like"/>
    <property type="match status" value="1"/>
</dbReference>
<comment type="caution">
    <text evidence="1">The sequence shown here is derived from an EMBL/GenBank/DDBJ whole genome shotgun (WGS) entry which is preliminary data.</text>
</comment>
<keyword evidence="2" id="KW-1185">Reference proteome</keyword>
<organism evidence="1 2">
    <name type="scientific">Ganoderma sinense ZZ0214-1</name>
    <dbReference type="NCBI Taxonomy" id="1077348"/>
    <lineage>
        <taxon>Eukaryota</taxon>
        <taxon>Fungi</taxon>
        <taxon>Dikarya</taxon>
        <taxon>Basidiomycota</taxon>
        <taxon>Agaricomycotina</taxon>
        <taxon>Agaricomycetes</taxon>
        <taxon>Polyporales</taxon>
        <taxon>Polyporaceae</taxon>
        <taxon>Ganoderma</taxon>
    </lineage>
</organism>
<dbReference type="OrthoDB" id="2759502at2759"/>
<accession>A0A2G8S162</accession>
<dbReference type="Proteomes" id="UP000230002">
    <property type="component" value="Unassembled WGS sequence"/>
</dbReference>
<proteinExistence type="predicted"/>
<protein>
    <submittedName>
        <fullName evidence="1">Transporter</fullName>
    </submittedName>
</protein>